<dbReference type="GO" id="GO:0006788">
    <property type="term" value="P:heme oxidation"/>
    <property type="evidence" value="ECO:0007669"/>
    <property type="project" value="InterPro"/>
</dbReference>
<organism evidence="1 2">
    <name type="scientific">Billgrantia endophytica</name>
    <dbReference type="NCBI Taxonomy" id="2033802"/>
    <lineage>
        <taxon>Bacteria</taxon>
        <taxon>Pseudomonadati</taxon>
        <taxon>Pseudomonadota</taxon>
        <taxon>Gammaproteobacteria</taxon>
        <taxon>Oceanospirillales</taxon>
        <taxon>Halomonadaceae</taxon>
        <taxon>Billgrantia</taxon>
    </lineage>
</organism>
<proteinExistence type="predicted"/>
<gene>
    <name evidence="1" type="ORF">C1H69_19465</name>
</gene>
<dbReference type="Pfam" id="PF01126">
    <property type="entry name" value="Heme_oxygenase"/>
    <property type="match status" value="1"/>
</dbReference>
<dbReference type="CDD" id="cd19166">
    <property type="entry name" value="HemeO-bac"/>
    <property type="match status" value="1"/>
</dbReference>
<dbReference type="InterPro" id="IPR016084">
    <property type="entry name" value="Haem_Oase-like_multi-hlx"/>
</dbReference>
<dbReference type="AlphaFoldDB" id="A0A2N7TXJ5"/>
<dbReference type="Proteomes" id="UP000235803">
    <property type="component" value="Unassembled WGS sequence"/>
</dbReference>
<accession>A0A2N7TXJ5</accession>
<dbReference type="SUPFAM" id="SSF48613">
    <property type="entry name" value="Heme oxygenase-like"/>
    <property type="match status" value="1"/>
</dbReference>
<protein>
    <submittedName>
        <fullName evidence="1">Biliverdin-producing heme oxygenase</fullName>
    </submittedName>
</protein>
<name>A0A2N7TXJ5_9GAMM</name>
<evidence type="ECO:0000313" key="2">
    <source>
        <dbReference type="Proteomes" id="UP000235803"/>
    </source>
</evidence>
<dbReference type="Gene3D" id="1.20.910.10">
    <property type="entry name" value="Heme oxygenase-like"/>
    <property type="match status" value="1"/>
</dbReference>
<reference evidence="1 2" key="1">
    <citation type="submission" date="2018-01" db="EMBL/GenBank/DDBJ databases">
        <title>Halomonas endophytica sp. nov., isolated from storage liquid in the stems of Populus euphratica.</title>
        <authorList>
            <person name="Chen C."/>
        </authorList>
    </citation>
    <scope>NUCLEOTIDE SEQUENCE [LARGE SCALE GENOMIC DNA]</scope>
    <source>
        <strain evidence="1 2">MC28</strain>
    </source>
</reference>
<comment type="caution">
    <text evidence="1">The sequence shown here is derived from an EMBL/GenBank/DDBJ whole genome shotgun (WGS) entry which is preliminary data.</text>
</comment>
<dbReference type="GO" id="GO:0004392">
    <property type="term" value="F:heme oxygenase (decyclizing) activity"/>
    <property type="evidence" value="ECO:0007669"/>
    <property type="project" value="InterPro"/>
</dbReference>
<dbReference type="InterPro" id="IPR016053">
    <property type="entry name" value="Haem_Oase-like"/>
</dbReference>
<keyword evidence="2" id="KW-1185">Reference proteome</keyword>
<dbReference type="OrthoDB" id="9149607at2"/>
<sequence length="191" mass="21223">MATILPLSKRLKQATHAHHERVDQGIMALQPFASREGYMAFLKVQYRFQRHTASLYHDPALAEWITDLPERCRFPAIKQDCEDLGVDTEALDGPQGPEIATLPEALGWLYVNEGSNLGAAFLLKYAAALELTREFGARHLAPSDSGRGAHWRQFTAQLDAIELTEEQQRIAIKGAQDAFAHVEALAATRMG</sequence>
<dbReference type="EMBL" id="PNRF01000041">
    <property type="protein sequence ID" value="PMR72901.1"/>
    <property type="molecule type" value="Genomic_DNA"/>
</dbReference>
<evidence type="ECO:0000313" key="1">
    <source>
        <dbReference type="EMBL" id="PMR72901.1"/>
    </source>
</evidence>